<dbReference type="GO" id="GO:0016780">
    <property type="term" value="F:phosphotransferase activity, for other substituted phosphate groups"/>
    <property type="evidence" value="ECO:0007669"/>
    <property type="project" value="InterPro"/>
</dbReference>
<feature type="transmembrane region" description="Helical" evidence="14">
    <location>
        <begin position="250"/>
        <end position="270"/>
    </location>
</feature>
<keyword evidence="9" id="KW-0443">Lipid metabolism</keyword>
<evidence type="ECO:0000256" key="6">
    <source>
        <dbReference type="ARBA" id="ARBA00022679"/>
    </source>
</evidence>
<comment type="subcellular location">
    <subcellularLocation>
        <location evidence="2">Cell inner membrane</location>
        <topology evidence="2">Multi-pass membrane protein</topology>
    </subcellularLocation>
</comment>
<evidence type="ECO:0000313" key="15">
    <source>
        <dbReference type="EMBL" id="KKO07223.1"/>
    </source>
</evidence>
<keyword evidence="4" id="KW-0444">Lipid biosynthesis</keyword>
<dbReference type="InterPro" id="IPR000462">
    <property type="entry name" value="CDP-OH_P_trans"/>
</dbReference>
<dbReference type="PIRSF" id="PIRSF000851">
    <property type="entry name" value="PcS"/>
    <property type="match status" value="1"/>
</dbReference>
<gene>
    <name evidence="15" type="ORF">LCGC14_0057910</name>
</gene>
<evidence type="ECO:0000256" key="2">
    <source>
        <dbReference type="ARBA" id="ARBA00004429"/>
    </source>
</evidence>
<feature type="transmembrane region" description="Helical" evidence="14">
    <location>
        <begin position="122"/>
        <end position="140"/>
    </location>
</feature>
<evidence type="ECO:0000256" key="3">
    <source>
        <dbReference type="ARBA" id="ARBA00022475"/>
    </source>
</evidence>
<evidence type="ECO:0000256" key="9">
    <source>
        <dbReference type="ARBA" id="ARBA00023098"/>
    </source>
</evidence>
<dbReference type="GO" id="GO:0008654">
    <property type="term" value="P:phospholipid biosynthetic process"/>
    <property type="evidence" value="ECO:0007669"/>
    <property type="project" value="UniProtKB-KW"/>
</dbReference>
<feature type="transmembrane region" description="Helical" evidence="14">
    <location>
        <begin position="196"/>
        <end position="216"/>
    </location>
</feature>
<comment type="caution">
    <text evidence="15">The sequence shown here is derived from an EMBL/GenBank/DDBJ whole genome shotgun (WGS) entry which is preliminary data.</text>
</comment>
<evidence type="ECO:0000256" key="12">
    <source>
        <dbReference type="ARBA" id="ARBA00023211"/>
    </source>
</evidence>
<evidence type="ECO:0000256" key="14">
    <source>
        <dbReference type="SAM" id="Phobius"/>
    </source>
</evidence>
<keyword evidence="3" id="KW-1003">Cell membrane</keyword>
<evidence type="ECO:0000256" key="10">
    <source>
        <dbReference type="ARBA" id="ARBA00023136"/>
    </source>
</evidence>
<keyword evidence="5" id="KW-0997">Cell inner membrane</keyword>
<evidence type="ECO:0000256" key="1">
    <source>
        <dbReference type="ARBA" id="ARBA00001936"/>
    </source>
</evidence>
<feature type="transmembrane region" description="Helical" evidence="14">
    <location>
        <begin position="146"/>
        <end position="165"/>
    </location>
</feature>
<reference evidence="15" key="1">
    <citation type="journal article" date="2015" name="Nature">
        <title>Complex archaea that bridge the gap between prokaryotes and eukaryotes.</title>
        <authorList>
            <person name="Spang A."/>
            <person name="Saw J.H."/>
            <person name="Jorgensen S.L."/>
            <person name="Zaremba-Niedzwiedzka K."/>
            <person name="Martijn J."/>
            <person name="Lind A.E."/>
            <person name="van Eijk R."/>
            <person name="Schleper C."/>
            <person name="Guy L."/>
            <person name="Ettema T.J."/>
        </authorList>
    </citation>
    <scope>NUCLEOTIDE SEQUENCE</scope>
</reference>
<protein>
    <recommendedName>
        <fullName evidence="16">Phosphatidylcholine synthase</fullName>
    </recommendedName>
</protein>
<keyword evidence="12" id="KW-0464">Manganese</keyword>
<keyword evidence="10 14" id="KW-0472">Membrane</keyword>
<dbReference type="EMBL" id="LAZR01000013">
    <property type="protein sequence ID" value="KKO07223.1"/>
    <property type="molecule type" value="Genomic_DNA"/>
</dbReference>
<dbReference type="InterPro" id="IPR043130">
    <property type="entry name" value="CDP-OH_PTrfase_TM_dom"/>
</dbReference>
<evidence type="ECO:0000256" key="5">
    <source>
        <dbReference type="ARBA" id="ARBA00022519"/>
    </source>
</evidence>
<keyword evidence="13" id="KW-1208">Phospholipid metabolism</keyword>
<dbReference type="Pfam" id="PF01066">
    <property type="entry name" value="CDP-OH_P_transf"/>
    <property type="match status" value="1"/>
</dbReference>
<name>A0A0F9W4P9_9ZZZZ</name>
<dbReference type="Gene3D" id="1.20.120.1760">
    <property type="match status" value="1"/>
</dbReference>
<proteinExistence type="predicted"/>
<feature type="transmembrane region" description="Helical" evidence="14">
    <location>
        <begin position="56"/>
        <end position="76"/>
    </location>
</feature>
<accession>A0A0F9W4P9</accession>
<dbReference type="GO" id="GO:0005886">
    <property type="term" value="C:plasma membrane"/>
    <property type="evidence" value="ECO:0007669"/>
    <property type="project" value="UniProtKB-SubCell"/>
</dbReference>
<organism evidence="15">
    <name type="scientific">marine sediment metagenome</name>
    <dbReference type="NCBI Taxonomy" id="412755"/>
    <lineage>
        <taxon>unclassified sequences</taxon>
        <taxon>metagenomes</taxon>
        <taxon>ecological metagenomes</taxon>
    </lineage>
</organism>
<keyword evidence="7 14" id="KW-0812">Transmembrane</keyword>
<evidence type="ECO:0008006" key="16">
    <source>
        <dbReference type="Google" id="ProtNLM"/>
    </source>
</evidence>
<keyword evidence="8 14" id="KW-1133">Transmembrane helix</keyword>
<feature type="transmembrane region" description="Helical" evidence="14">
    <location>
        <begin position="223"/>
        <end position="244"/>
    </location>
</feature>
<evidence type="ECO:0000256" key="13">
    <source>
        <dbReference type="ARBA" id="ARBA00023264"/>
    </source>
</evidence>
<comment type="cofactor">
    <cofactor evidence="1">
        <name>Mn(2+)</name>
        <dbReference type="ChEBI" id="CHEBI:29035"/>
    </cofactor>
</comment>
<evidence type="ECO:0000256" key="4">
    <source>
        <dbReference type="ARBA" id="ARBA00022516"/>
    </source>
</evidence>
<evidence type="ECO:0000256" key="7">
    <source>
        <dbReference type="ARBA" id="ARBA00022692"/>
    </source>
</evidence>
<dbReference type="AlphaFoldDB" id="A0A0F9W4P9"/>
<keyword evidence="11" id="KW-0594">Phospholipid biosynthesis</keyword>
<sequence length="278" mass="31344">MTCQRILWMHSCSSVSFFIGLSINQTAREHHVPNGVNVVQSLSSHTESRASRCKAWSVHIFTASGVLLGTMALLALVDNNPVACLLWLGAAMMIDGIDGTLARKYEVKTILPHFDGSTLDMVIDYLTWAFIPALFIYYFIELPPNFALLAVFIILLSSMFCFCNVDMKSQDNYFVGFPAAWNIAAAYFYILDFPPFITFAAIVLLAILTVTRMKFLHPFRVRLFMPLNIAVTLVWCVCTTSLVLSTPEQAAWALWGWGITSVYFVGMCLWRTAQEWFD</sequence>
<keyword evidence="6" id="KW-0808">Transferase</keyword>
<dbReference type="InterPro" id="IPR026027">
    <property type="entry name" value="PcS"/>
</dbReference>
<evidence type="ECO:0000256" key="8">
    <source>
        <dbReference type="ARBA" id="ARBA00022989"/>
    </source>
</evidence>
<evidence type="ECO:0000256" key="11">
    <source>
        <dbReference type="ARBA" id="ARBA00023209"/>
    </source>
</evidence>
<dbReference type="NCBIfam" id="NF045887">
    <property type="entry name" value="PhCholSynPs"/>
    <property type="match status" value="1"/>
</dbReference>